<keyword evidence="2" id="KW-1185">Reference proteome</keyword>
<proteinExistence type="predicted"/>
<sequence length="65" mass="7515">GSVEGEERERVLEEGYEGMETWSKRVRVLEEGYEDMGLWSKGGKVREEGVIQREGVKEKGLPFKR</sequence>
<dbReference type="AlphaFoldDB" id="A0AAN9A2N9"/>
<gene>
    <name evidence="1" type="ORF">SK128_002657</name>
</gene>
<feature type="non-terminal residue" evidence="1">
    <location>
        <position position="65"/>
    </location>
</feature>
<feature type="non-terminal residue" evidence="1">
    <location>
        <position position="1"/>
    </location>
</feature>
<comment type="caution">
    <text evidence="1">The sequence shown here is derived from an EMBL/GenBank/DDBJ whole genome shotgun (WGS) entry which is preliminary data.</text>
</comment>
<name>A0AAN9A2N9_HALRR</name>
<dbReference type="EMBL" id="JAXCGZ010013722">
    <property type="protein sequence ID" value="KAK7072039.1"/>
    <property type="molecule type" value="Genomic_DNA"/>
</dbReference>
<protein>
    <submittedName>
        <fullName evidence="1">Uncharacterized protein</fullName>
    </submittedName>
</protein>
<evidence type="ECO:0000313" key="1">
    <source>
        <dbReference type="EMBL" id="KAK7072039.1"/>
    </source>
</evidence>
<organism evidence="1 2">
    <name type="scientific">Halocaridina rubra</name>
    <name type="common">Hawaiian red shrimp</name>
    <dbReference type="NCBI Taxonomy" id="373956"/>
    <lineage>
        <taxon>Eukaryota</taxon>
        <taxon>Metazoa</taxon>
        <taxon>Ecdysozoa</taxon>
        <taxon>Arthropoda</taxon>
        <taxon>Crustacea</taxon>
        <taxon>Multicrustacea</taxon>
        <taxon>Malacostraca</taxon>
        <taxon>Eumalacostraca</taxon>
        <taxon>Eucarida</taxon>
        <taxon>Decapoda</taxon>
        <taxon>Pleocyemata</taxon>
        <taxon>Caridea</taxon>
        <taxon>Atyoidea</taxon>
        <taxon>Atyidae</taxon>
        <taxon>Halocaridina</taxon>
    </lineage>
</organism>
<reference evidence="1 2" key="1">
    <citation type="submission" date="2023-11" db="EMBL/GenBank/DDBJ databases">
        <title>Halocaridina rubra genome assembly.</title>
        <authorList>
            <person name="Smith C."/>
        </authorList>
    </citation>
    <scope>NUCLEOTIDE SEQUENCE [LARGE SCALE GENOMIC DNA]</scope>
    <source>
        <strain evidence="1">EP-1</strain>
        <tissue evidence="1">Whole</tissue>
    </source>
</reference>
<accession>A0AAN9A2N9</accession>
<evidence type="ECO:0000313" key="2">
    <source>
        <dbReference type="Proteomes" id="UP001381693"/>
    </source>
</evidence>
<dbReference type="Proteomes" id="UP001381693">
    <property type="component" value="Unassembled WGS sequence"/>
</dbReference>